<evidence type="ECO:0000313" key="1">
    <source>
        <dbReference type="EMBL" id="CAA7271715.1"/>
    </source>
</evidence>
<comment type="caution">
    <text evidence="1">The sequence shown here is derived from an EMBL/GenBank/DDBJ whole genome shotgun (WGS) entry which is preliminary data.</text>
</comment>
<sequence length="210" mass="24142">MSALHPHWQRLIEWLAAQGMQTDKIRVVARTAPGAGYGLFALENLGPSTPLFTVPAHTLLNHLTLSPHYPAARPKLSCTQLVSLHLSLHRPLGEVSDDPLFGPYISVLPRDFDWHPFTWLWKTKTQRHDAPLETRLCESLPPRIVEKLDRTCALFKKDWRVIQKYLESHPAICPVQTGLRVDDFLWGWLNGLWLMFLVYKLALNVKLQEQ</sequence>
<protein>
    <submittedName>
        <fullName evidence="1">Uncharacterized protein</fullName>
    </submittedName>
</protein>
<gene>
    <name evidence="1" type="ORF">AAE3_LOCUS13894</name>
</gene>
<dbReference type="AlphaFoldDB" id="A0A8S0W1G1"/>
<dbReference type="InterPro" id="IPR046341">
    <property type="entry name" value="SET_dom_sf"/>
</dbReference>
<reference evidence="1 2" key="1">
    <citation type="submission" date="2020-01" db="EMBL/GenBank/DDBJ databases">
        <authorList>
            <person name="Gupta K D."/>
        </authorList>
    </citation>
    <scope>NUCLEOTIDE SEQUENCE [LARGE SCALE GENOMIC DNA]</scope>
</reference>
<dbReference type="SUPFAM" id="SSF82199">
    <property type="entry name" value="SET domain"/>
    <property type="match status" value="1"/>
</dbReference>
<name>A0A8S0W1G1_CYCAE</name>
<dbReference type="Proteomes" id="UP000467700">
    <property type="component" value="Unassembled WGS sequence"/>
</dbReference>
<accession>A0A8S0W1G1</accession>
<dbReference type="Gene3D" id="3.90.1410.10">
    <property type="entry name" value="set domain protein methyltransferase, domain 1"/>
    <property type="match status" value="1"/>
</dbReference>
<dbReference type="EMBL" id="CACVBS010000112">
    <property type="protein sequence ID" value="CAA7271715.1"/>
    <property type="molecule type" value="Genomic_DNA"/>
</dbReference>
<organism evidence="1 2">
    <name type="scientific">Cyclocybe aegerita</name>
    <name type="common">Black poplar mushroom</name>
    <name type="synonym">Agrocybe aegerita</name>
    <dbReference type="NCBI Taxonomy" id="1973307"/>
    <lineage>
        <taxon>Eukaryota</taxon>
        <taxon>Fungi</taxon>
        <taxon>Dikarya</taxon>
        <taxon>Basidiomycota</taxon>
        <taxon>Agaricomycotina</taxon>
        <taxon>Agaricomycetes</taxon>
        <taxon>Agaricomycetidae</taxon>
        <taxon>Agaricales</taxon>
        <taxon>Agaricineae</taxon>
        <taxon>Bolbitiaceae</taxon>
        <taxon>Cyclocybe</taxon>
    </lineage>
</organism>
<keyword evidence="2" id="KW-1185">Reference proteome</keyword>
<dbReference type="OrthoDB" id="341421at2759"/>
<proteinExistence type="predicted"/>
<evidence type="ECO:0000313" key="2">
    <source>
        <dbReference type="Proteomes" id="UP000467700"/>
    </source>
</evidence>